<dbReference type="RefSeq" id="WP_271889801.1">
    <property type="nucleotide sequence ID" value="NZ_JAQBIE010000019.1"/>
</dbReference>
<sequence>MTKISAGLEHAFATQGFAQPSVEDLRDAAGVSLRTLYKYTPSRSDMVYAALEYRHQRYVTLICDDLPADRQQALFQMLDRIGHWMADEATHGCLFHAAVASAPTDSRLHELLERHKSEVAARAAKATQLEGQEVSLLLIFEGLTQTWPLYRERAVASAQKLARHLLDD</sequence>
<keyword evidence="1" id="KW-0805">Transcription regulation</keyword>
<dbReference type="PANTHER" id="PTHR47506:SF1">
    <property type="entry name" value="HTH-TYPE TRANSCRIPTIONAL REGULATOR YJDC"/>
    <property type="match status" value="1"/>
</dbReference>
<dbReference type="EMBL" id="JAQBIE010000019">
    <property type="protein sequence ID" value="MDB6178685.1"/>
    <property type="molecule type" value="Genomic_DNA"/>
</dbReference>
<gene>
    <name evidence="6" type="ORF">PAF17_14390</name>
</gene>
<dbReference type="InterPro" id="IPR009057">
    <property type="entry name" value="Homeodomain-like_sf"/>
</dbReference>
<comment type="caution">
    <text evidence="6">The sequence shown here is derived from an EMBL/GenBank/DDBJ whole genome shotgun (WGS) entry which is preliminary data.</text>
</comment>
<keyword evidence="3" id="KW-0804">Transcription</keyword>
<evidence type="ECO:0000313" key="7">
    <source>
        <dbReference type="Proteomes" id="UP001165641"/>
    </source>
</evidence>
<dbReference type="InterPro" id="IPR001647">
    <property type="entry name" value="HTH_TetR"/>
</dbReference>
<dbReference type="PROSITE" id="PS50977">
    <property type="entry name" value="HTH_TETR_2"/>
    <property type="match status" value="1"/>
</dbReference>
<feature type="DNA-binding region" description="H-T-H motif" evidence="4">
    <location>
        <begin position="21"/>
        <end position="40"/>
    </location>
</feature>
<evidence type="ECO:0000256" key="3">
    <source>
        <dbReference type="ARBA" id="ARBA00023163"/>
    </source>
</evidence>
<protein>
    <submittedName>
        <fullName evidence="6">TetR/AcrR family transcriptional regulator</fullName>
    </submittedName>
</protein>
<keyword evidence="7" id="KW-1185">Reference proteome</keyword>
<proteinExistence type="predicted"/>
<dbReference type="Proteomes" id="UP001165641">
    <property type="component" value="Unassembled WGS sequence"/>
</dbReference>
<dbReference type="Gene3D" id="1.10.357.10">
    <property type="entry name" value="Tetracycline Repressor, domain 2"/>
    <property type="match status" value="1"/>
</dbReference>
<dbReference type="PANTHER" id="PTHR47506">
    <property type="entry name" value="TRANSCRIPTIONAL REGULATORY PROTEIN"/>
    <property type="match status" value="1"/>
</dbReference>
<dbReference type="SUPFAM" id="SSF46689">
    <property type="entry name" value="Homeodomain-like"/>
    <property type="match status" value="1"/>
</dbReference>
<accession>A0ABT4ZH76</accession>
<name>A0ABT4ZH76_9RHOB</name>
<organism evidence="6 7">
    <name type="scientific">Paracoccus onchidii</name>
    <dbReference type="NCBI Taxonomy" id="3017813"/>
    <lineage>
        <taxon>Bacteria</taxon>
        <taxon>Pseudomonadati</taxon>
        <taxon>Pseudomonadota</taxon>
        <taxon>Alphaproteobacteria</taxon>
        <taxon>Rhodobacterales</taxon>
        <taxon>Paracoccaceae</taxon>
        <taxon>Paracoccus</taxon>
    </lineage>
</organism>
<evidence type="ECO:0000313" key="6">
    <source>
        <dbReference type="EMBL" id="MDB6178685.1"/>
    </source>
</evidence>
<evidence type="ECO:0000256" key="2">
    <source>
        <dbReference type="ARBA" id="ARBA00023125"/>
    </source>
</evidence>
<feature type="domain" description="HTH tetR-type" evidence="5">
    <location>
        <begin position="1"/>
        <end position="58"/>
    </location>
</feature>
<keyword evidence="2 4" id="KW-0238">DNA-binding</keyword>
<evidence type="ECO:0000256" key="4">
    <source>
        <dbReference type="PROSITE-ProRule" id="PRU00335"/>
    </source>
</evidence>
<evidence type="ECO:0000259" key="5">
    <source>
        <dbReference type="PROSITE" id="PS50977"/>
    </source>
</evidence>
<reference evidence="6" key="1">
    <citation type="submission" date="2022-12" db="EMBL/GenBank/DDBJ databases">
        <title>Paracoccus onchidii sp. nov., isolated from a marine invertebrate from the South China Sea.</title>
        <authorList>
            <person name="Xu S."/>
            <person name="Liu Z."/>
            <person name="Xu Y."/>
        </authorList>
    </citation>
    <scope>NUCLEOTIDE SEQUENCE</scope>
    <source>
        <strain evidence="6">Z330</strain>
    </source>
</reference>
<evidence type="ECO:0000256" key="1">
    <source>
        <dbReference type="ARBA" id="ARBA00023015"/>
    </source>
</evidence>